<keyword evidence="2" id="KW-1185">Reference proteome</keyword>
<comment type="caution">
    <text evidence="1">The sequence shown here is derived from an EMBL/GenBank/DDBJ whole genome shotgun (WGS) entry which is preliminary data.</text>
</comment>
<evidence type="ECO:0000313" key="2">
    <source>
        <dbReference type="Proteomes" id="UP000886501"/>
    </source>
</evidence>
<organism evidence="1 2">
    <name type="scientific">Thelephora ganbajun</name>
    <name type="common">Ganba fungus</name>
    <dbReference type="NCBI Taxonomy" id="370292"/>
    <lineage>
        <taxon>Eukaryota</taxon>
        <taxon>Fungi</taxon>
        <taxon>Dikarya</taxon>
        <taxon>Basidiomycota</taxon>
        <taxon>Agaricomycotina</taxon>
        <taxon>Agaricomycetes</taxon>
        <taxon>Thelephorales</taxon>
        <taxon>Thelephoraceae</taxon>
        <taxon>Thelephora</taxon>
    </lineage>
</organism>
<protein>
    <submittedName>
        <fullName evidence="1">Uncharacterized protein</fullName>
    </submittedName>
</protein>
<sequence>MPSMGELSVNGHVDFFGAGLVGNLERRVEMFPPLMLLSVMDTIGGLRLRTPHLTHFQFGFHESYYWKSEGTVHLLVNFFFRNCPMLEVINVKYPGVSVEHPGTRGPFAVRLSHLHTFTQGDVELRR</sequence>
<reference evidence="1" key="2">
    <citation type="journal article" date="2020" name="Nat. Commun.">
        <title>Large-scale genome sequencing of mycorrhizal fungi provides insights into the early evolution of symbiotic traits.</title>
        <authorList>
            <person name="Miyauchi S."/>
            <person name="Kiss E."/>
            <person name="Kuo A."/>
            <person name="Drula E."/>
            <person name="Kohler A."/>
            <person name="Sanchez-Garcia M."/>
            <person name="Morin E."/>
            <person name="Andreopoulos B."/>
            <person name="Barry K.W."/>
            <person name="Bonito G."/>
            <person name="Buee M."/>
            <person name="Carver A."/>
            <person name="Chen C."/>
            <person name="Cichocki N."/>
            <person name="Clum A."/>
            <person name="Culley D."/>
            <person name="Crous P.W."/>
            <person name="Fauchery L."/>
            <person name="Girlanda M."/>
            <person name="Hayes R.D."/>
            <person name="Keri Z."/>
            <person name="LaButti K."/>
            <person name="Lipzen A."/>
            <person name="Lombard V."/>
            <person name="Magnuson J."/>
            <person name="Maillard F."/>
            <person name="Murat C."/>
            <person name="Nolan M."/>
            <person name="Ohm R.A."/>
            <person name="Pangilinan J."/>
            <person name="Pereira M.F."/>
            <person name="Perotto S."/>
            <person name="Peter M."/>
            <person name="Pfister S."/>
            <person name="Riley R."/>
            <person name="Sitrit Y."/>
            <person name="Stielow J.B."/>
            <person name="Szollosi G."/>
            <person name="Zifcakova L."/>
            <person name="Stursova M."/>
            <person name="Spatafora J.W."/>
            <person name="Tedersoo L."/>
            <person name="Vaario L.M."/>
            <person name="Yamada A."/>
            <person name="Yan M."/>
            <person name="Wang P."/>
            <person name="Xu J."/>
            <person name="Bruns T."/>
            <person name="Baldrian P."/>
            <person name="Vilgalys R."/>
            <person name="Dunand C."/>
            <person name="Henrissat B."/>
            <person name="Grigoriev I.V."/>
            <person name="Hibbett D."/>
            <person name="Nagy L.G."/>
            <person name="Martin F.M."/>
        </authorList>
    </citation>
    <scope>NUCLEOTIDE SEQUENCE</scope>
    <source>
        <strain evidence="1">P2</strain>
    </source>
</reference>
<proteinExistence type="predicted"/>
<dbReference type="Proteomes" id="UP000886501">
    <property type="component" value="Unassembled WGS sequence"/>
</dbReference>
<dbReference type="EMBL" id="MU118083">
    <property type="protein sequence ID" value="KAF9645638.1"/>
    <property type="molecule type" value="Genomic_DNA"/>
</dbReference>
<accession>A0ACB6Z8M6</accession>
<evidence type="ECO:0000313" key="1">
    <source>
        <dbReference type="EMBL" id="KAF9645638.1"/>
    </source>
</evidence>
<reference evidence="1" key="1">
    <citation type="submission" date="2019-10" db="EMBL/GenBank/DDBJ databases">
        <authorList>
            <consortium name="DOE Joint Genome Institute"/>
            <person name="Kuo A."/>
            <person name="Miyauchi S."/>
            <person name="Kiss E."/>
            <person name="Drula E."/>
            <person name="Kohler A."/>
            <person name="Sanchez-Garcia M."/>
            <person name="Andreopoulos B."/>
            <person name="Barry K.W."/>
            <person name="Bonito G."/>
            <person name="Buee M."/>
            <person name="Carver A."/>
            <person name="Chen C."/>
            <person name="Cichocki N."/>
            <person name="Clum A."/>
            <person name="Culley D."/>
            <person name="Crous P.W."/>
            <person name="Fauchery L."/>
            <person name="Girlanda M."/>
            <person name="Hayes R."/>
            <person name="Keri Z."/>
            <person name="Labutti K."/>
            <person name="Lipzen A."/>
            <person name="Lombard V."/>
            <person name="Magnuson J."/>
            <person name="Maillard F."/>
            <person name="Morin E."/>
            <person name="Murat C."/>
            <person name="Nolan M."/>
            <person name="Ohm R."/>
            <person name="Pangilinan J."/>
            <person name="Pereira M."/>
            <person name="Perotto S."/>
            <person name="Peter M."/>
            <person name="Riley R."/>
            <person name="Sitrit Y."/>
            <person name="Stielow B."/>
            <person name="Szollosi G."/>
            <person name="Zifcakova L."/>
            <person name="Stursova M."/>
            <person name="Spatafora J.W."/>
            <person name="Tedersoo L."/>
            <person name="Vaario L.-M."/>
            <person name="Yamada A."/>
            <person name="Yan M."/>
            <person name="Wang P."/>
            <person name="Xu J."/>
            <person name="Bruns T."/>
            <person name="Baldrian P."/>
            <person name="Vilgalys R."/>
            <person name="Henrissat B."/>
            <person name="Grigoriev I.V."/>
            <person name="Hibbett D."/>
            <person name="Nagy L.G."/>
            <person name="Martin F.M."/>
        </authorList>
    </citation>
    <scope>NUCLEOTIDE SEQUENCE</scope>
    <source>
        <strain evidence="1">P2</strain>
    </source>
</reference>
<gene>
    <name evidence="1" type="ORF">BDM02DRAFT_3119893</name>
</gene>
<name>A0ACB6Z8M6_THEGA</name>